<dbReference type="SMART" id="SM00354">
    <property type="entry name" value="HTH_LACI"/>
    <property type="match status" value="1"/>
</dbReference>
<reference evidence="5 6" key="1">
    <citation type="journal article" date="2016" name="J. Biotechnol.">
        <title>First complete genome sequence of a species in the genus Microterricola, an extremophilic cold active enzyme producing bacterial strain ERGS5:02 isolated from Sikkim Himalaya.</title>
        <authorList>
            <person name="Himanshu"/>
            <person name="Swarnkar M.K."/>
            <person name="Singh D."/>
            <person name="Kumar R."/>
        </authorList>
    </citation>
    <scope>NUCLEOTIDE SEQUENCE [LARGE SCALE GENOMIC DNA]</scope>
    <source>
        <strain evidence="5 6">ERGS5:02</strain>
    </source>
</reference>
<dbReference type="Pfam" id="PF00356">
    <property type="entry name" value="LacI"/>
    <property type="match status" value="1"/>
</dbReference>
<feature type="domain" description="HTH lacI-type" evidence="4">
    <location>
        <begin position="1"/>
        <end position="55"/>
    </location>
</feature>
<dbReference type="EMBL" id="CP014145">
    <property type="protein sequence ID" value="AMB59757.1"/>
    <property type="molecule type" value="Genomic_DNA"/>
</dbReference>
<name>A0A0Y0PIT5_9MICO</name>
<dbReference type="CDD" id="cd01392">
    <property type="entry name" value="HTH_LacI"/>
    <property type="match status" value="1"/>
</dbReference>
<evidence type="ECO:0000313" key="5">
    <source>
        <dbReference type="EMBL" id="AMB59757.1"/>
    </source>
</evidence>
<dbReference type="InterPro" id="IPR046335">
    <property type="entry name" value="LacI/GalR-like_sensor"/>
</dbReference>
<gene>
    <name evidence="5" type="ORF">AWU67_13815</name>
</gene>
<dbReference type="InterPro" id="IPR010982">
    <property type="entry name" value="Lambda_DNA-bd_dom_sf"/>
</dbReference>
<dbReference type="InterPro" id="IPR028082">
    <property type="entry name" value="Peripla_BP_I"/>
</dbReference>
<reference evidence="6" key="2">
    <citation type="submission" date="2016-01" db="EMBL/GenBank/DDBJ databases">
        <title>First complete genome sequence of a species in the genus Microterricola, an extremophilic cold active enzyme producing strain ERGS5:02 isolated from Sikkim Himalaya.</title>
        <authorList>
            <person name="Kumar R."/>
            <person name="Singh D."/>
            <person name="Swarnkar M.K."/>
        </authorList>
    </citation>
    <scope>NUCLEOTIDE SEQUENCE [LARGE SCALE GENOMIC DNA]</scope>
    <source>
        <strain evidence="6">ERGS5:02</strain>
    </source>
</reference>
<dbReference type="GO" id="GO:0000976">
    <property type="term" value="F:transcription cis-regulatory region binding"/>
    <property type="evidence" value="ECO:0007669"/>
    <property type="project" value="TreeGrafter"/>
</dbReference>
<proteinExistence type="predicted"/>
<dbReference type="AlphaFoldDB" id="A0A0Y0PIT5"/>
<dbReference type="GO" id="GO:0003700">
    <property type="term" value="F:DNA-binding transcription factor activity"/>
    <property type="evidence" value="ECO:0007669"/>
    <property type="project" value="TreeGrafter"/>
</dbReference>
<evidence type="ECO:0000256" key="2">
    <source>
        <dbReference type="ARBA" id="ARBA00023125"/>
    </source>
</evidence>
<protein>
    <recommendedName>
        <fullName evidence="4">HTH lacI-type domain-containing protein</fullName>
    </recommendedName>
</protein>
<accession>A0A0Y0PIT5</accession>
<organism evidence="5 6">
    <name type="scientific">Microterricola viridarii</name>
    <dbReference type="NCBI Taxonomy" id="412690"/>
    <lineage>
        <taxon>Bacteria</taxon>
        <taxon>Bacillati</taxon>
        <taxon>Actinomycetota</taxon>
        <taxon>Actinomycetes</taxon>
        <taxon>Micrococcales</taxon>
        <taxon>Microbacteriaceae</taxon>
        <taxon>Microterricola</taxon>
    </lineage>
</organism>
<dbReference type="PANTHER" id="PTHR30146:SF109">
    <property type="entry name" value="HTH-TYPE TRANSCRIPTIONAL REGULATOR GALS"/>
    <property type="match status" value="1"/>
</dbReference>
<evidence type="ECO:0000259" key="4">
    <source>
        <dbReference type="PROSITE" id="PS50932"/>
    </source>
</evidence>
<dbReference type="Proteomes" id="UP000058305">
    <property type="component" value="Chromosome"/>
</dbReference>
<dbReference type="OrthoDB" id="3288692at2"/>
<dbReference type="KEGG" id="mvd:AWU67_13815"/>
<keyword evidence="6" id="KW-1185">Reference proteome</keyword>
<dbReference type="SUPFAM" id="SSF47413">
    <property type="entry name" value="lambda repressor-like DNA-binding domains"/>
    <property type="match status" value="1"/>
</dbReference>
<evidence type="ECO:0000256" key="3">
    <source>
        <dbReference type="ARBA" id="ARBA00023163"/>
    </source>
</evidence>
<keyword evidence="2" id="KW-0238">DNA-binding</keyword>
<dbReference type="Pfam" id="PF13377">
    <property type="entry name" value="Peripla_BP_3"/>
    <property type="match status" value="1"/>
</dbReference>
<dbReference type="PROSITE" id="PS50932">
    <property type="entry name" value="HTH_LACI_2"/>
    <property type="match status" value="1"/>
</dbReference>
<evidence type="ECO:0000256" key="1">
    <source>
        <dbReference type="ARBA" id="ARBA00023015"/>
    </source>
</evidence>
<dbReference type="Gene3D" id="1.10.260.40">
    <property type="entry name" value="lambda repressor-like DNA-binding domains"/>
    <property type="match status" value="1"/>
</dbReference>
<dbReference type="InterPro" id="IPR000843">
    <property type="entry name" value="HTH_LacI"/>
</dbReference>
<keyword evidence="3" id="KW-0804">Transcription</keyword>
<sequence length="303" mass="31395">MKDVAQASGVSPATVSFVLNGTAQQTIAPATIERVKRAAEKLGYVPNGVARALREGSSRIVVLHVARLPHGGPQLADFIDGLDQELDGLGYTLLVRYGEREGSVERLVAQISPRAVIDIDWLYYDVSDDAADGGWESGLAAHSAVQIGHLAGAGHRYLALALGRDDRLARLAELRFRYAGQAAAAAGLPALALLQLSGAVDGDSAALAAFRVTHPDITAVAGLDDASALRVLAAAQRLGIAVPGELAVIGFGGSAEGELFSPSLTTVEIDTVAFGRRAARTALGLEPGAERPGPAVVIRRESA</sequence>
<keyword evidence="1" id="KW-0805">Transcription regulation</keyword>
<dbReference type="SUPFAM" id="SSF53822">
    <property type="entry name" value="Periplasmic binding protein-like I"/>
    <property type="match status" value="1"/>
</dbReference>
<dbReference type="PANTHER" id="PTHR30146">
    <property type="entry name" value="LACI-RELATED TRANSCRIPTIONAL REPRESSOR"/>
    <property type="match status" value="1"/>
</dbReference>
<dbReference type="Gene3D" id="3.40.50.2300">
    <property type="match status" value="2"/>
</dbReference>
<evidence type="ECO:0000313" key="6">
    <source>
        <dbReference type="Proteomes" id="UP000058305"/>
    </source>
</evidence>